<dbReference type="Proteomes" id="UP000477083">
    <property type="component" value="Unassembled WGS sequence"/>
</dbReference>
<dbReference type="GO" id="GO:0032993">
    <property type="term" value="C:protein-DNA complex"/>
    <property type="evidence" value="ECO:0007669"/>
    <property type="project" value="TreeGrafter"/>
</dbReference>
<dbReference type="SMART" id="SM00862">
    <property type="entry name" value="Trans_reg_C"/>
    <property type="match status" value="1"/>
</dbReference>
<reference evidence="8 9" key="1">
    <citation type="submission" date="2020-01" db="EMBL/GenBank/DDBJ databases">
        <title>Frigidibacter albus SP32T (=CGMCC 1.13995T).</title>
        <authorList>
            <person name="Liao X."/>
        </authorList>
    </citation>
    <scope>NUCLEOTIDE SEQUENCE [LARGE SCALE GENOMIC DNA]</scope>
    <source>
        <strain evidence="8 9">SP32</strain>
    </source>
</reference>
<keyword evidence="1" id="KW-0597">Phosphoprotein</keyword>
<evidence type="ECO:0000313" key="8">
    <source>
        <dbReference type="EMBL" id="MZQ87740.1"/>
    </source>
</evidence>
<dbReference type="CDD" id="cd00383">
    <property type="entry name" value="trans_reg_C"/>
    <property type="match status" value="1"/>
</dbReference>
<dbReference type="AlphaFoldDB" id="A0A6L8VES2"/>
<evidence type="ECO:0000256" key="6">
    <source>
        <dbReference type="PROSITE-ProRule" id="PRU01091"/>
    </source>
</evidence>
<gene>
    <name evidence="8" type="ORF">GS660_01355</name>
</gene>
<evidence type="ECO:0000259" key="7">
    <source>
        <dbReference type="PROSITE" id="PS51755"/>
    </source>
</evidence>
<evidence type="ECO:0000256" key="1">
    <source>
        <dbReference type="ARBA" id="ARBA00022553"/>
    </source>
</evidence>
<dbReference type="GO" id="GO:0006355">
    <property type="term" value="P:regulation of DNA-templated transcription"/>
    <property type="evidence" value="ECO:0007669"/>
    <property type="project" value="InterPro"/>
</dbReference>
<dbReference type="GO" id="GO:0005829">
    <property type="term" value="C:cytosol"/>
    <property type="evidence" value="ECO:0007669"/>
    <property type="project" value="TreeGrafter"/>
</dbReference>
<dbReference type="OrthoDB" id="7873839at2"/>
<keyword evidence="3" id="KW-0805">Transcription regulation</keyword>
<dbReference type="RefSeq" id="WP_161342620.1">
    <property type="nucleotide sequence ID" value="NZ_BMGW01000001.1"/>
</dbReference>
<proteinExistence type="predicted"/>
<accession>A0A6L8VES2</accession>
<evidence type="ECO:0000313" key="9">
    <source>
        <dbReference type="Proteomes" id="UP000477083"/>
    </source>
</evidence>
<dbReference type="InterPro" id="IPR011006">
    <property type="entry name" value="CheY-like_superfamily"/>
</dbReference>
<comment type="caution">
    <text evidence="8">The sequence shown here is derived from an EMBL/GenBank/DDBJ whole genome shotgun (WGS) entry which is preliminary data.</text>
</comment>
<dbReference type="GO" id="GO:0000976">
    <property type="term" value="F:transcription cis-regulatory region binding"/>
    <property type="evidence" value="ECO:0007669"/>
    <property type="project" value="TreeGrafter"/>
</dbReference>
<feature type="DNA-binding region" description="OmpR/PhoB-type" evidence="6">
    <location>
        <begin position="139"/>
        <end position="236"/>
    </location>
</feature>
<dbReference type="PANTHER" id="PTHR48111:SF1">
    <property type="entry name" value="TWO-COMPONENT RESPONSE REGULATOR ORR33"/>
    <property type="match status" value="1"/>
</dbReference>
<dbReference type="InterPro" id="IPR016032">
    <property type="entry name" value="Sig_transdc_resp-reg_C-effctor"/>
</dbReference>
<sequence length="244" mass="27112">MLPITGSADTELPCVTIFATDGELPVIGQQDIFAANFDVSVARTEAEARAIVIQQRPDLLLIASETRNDDLPGIIARLREVSRTRYLPVVVLGDEQAWLSSALIFDGHIDEVISSQCRTDIGLAAIRALLRRVRPEALTGRLAFADLTINELERRVEWARTLIHLSPTEYRFLAGLVDEPSHMLTRAHISRRVWGHASDASRQIDQVVKGLRLLLRPLQAEHLIETVRGVGYRLCATPEAQPST</sequence>
<dbReference type="Gene3D" id="1.10.10.10">
    <property type="entry name" value="Winged helix-like DNA-binding domain superfamily/Winged helix DNA-binding domain"/>
    <property type="match status" value="1"/>
</dbReference>
<evidence type="ECO:0000256" key="4">
    <source>
        <dbReference type="ARBA" id="ARBA00023125"/>
    </source>
</evidence>
<name>A0A6L8VES2_9RHOB</name>
<dbReference type="SUPFAM" id="SSF46894">
    <property type="entry name" value="C-terminal effector domain of the bipartite response regulators"/>
    <property type="match status" value="1"/>
</dbReference>
<evidence type="ECO:0000256" key="2">
    <source>
        <dbReference type="ARBA" id="ARBA00023012"/>
    </source>
</evidence>
<dbReference type="InterPro" id="IPR039420">
    <property type="entry name" value="WalR-like"/>
</dbReference>
<keyword evidence="9" id="KW-1185">Reference proteome</keyword>
<dbReference type="EMBL" id="WWNR01000001">
    <property type="protein sequence ID" value="MZQ87740.1"/>
    <property type="molecule type" value="Genomic_DNA"/>
</dbReference>
<dbReference type="PANTHER" id="PTHR48111">
    <property type="entry name" value="REGULATOR OF RPOS"/>
    <property type="match status" value="1"/>
</dbReference>
<dbReference type="GO" id="GO:0000156">
    <property type="term" value="F:phosphorelay response regulator activity"/>
    <property type="evidence" value="ECO:0007669"/>
    <property type="project" value="TreeGrafter"/>
</dbReference>
<keyword evidence="5" id="KW-0804">Transcription</keyword>
<dbReference type="InterPro" id="IPR001867">
    <property type="entry name" value="OmpR/PhoB-type_DNA-bd"/>
</dbReference>
<keyword evidence="2" id="KW-0902">Two-component regulatory system</keyword>
<evidence type="ECO:0000256" key="5">
    <source>
        <dbReference type="ARBA" id="ARBA00023163"/>
    </source>
</evidence>
<evidence type="ECO:0000256" key="3">
    <source>
        <dbReference type="ARBA" id="ARBA00023015"/>
    </source>
</evidence>
<protein>
    <recommendedName>
        <fullName evidence="7">OmpR/PhoB-type domain-containing protein</fullName>
    </recommendedName>
</protein>
<keyword evidence="4 6" id="KW-0238">DNA-binding</keyword>
<dbReference type="InterPro" id="IPR036388">
    <property type="entry name" value="WH-like_DNA-bd_sf"/>
</dbReference>
<dbReference type="Pfam" id="PF00486">
    <property type="entry name" value="Trans_reg_C"/>
    <property type="match status" value="1"/>
</dbReference>
<organism evidence="8 9">
    <name type="scientific">Frigidibacter albus</name>
    <dbReference type="NCBI Taxonomy" id="1465486"/>
    <lineage>
        <taxon>Bacteria</taxon>
        <taxon>Pseudomonadati</taxon>
        <taxon>Pseudomonadota</taxon>
        <taxon>Alphaproteobacteria</taxon>
        <taxon>Rhodobacterales</taxon>
        <taxon>Paracoccaceae</taxon>
        <taxon>Frigidibacter</taxon>
    </lineage>
</organism>
<dbReference type="SUPFAM" id="SSF52172">
    <property type="entry name" value="CheY-like"/>
    <property type="match status" value="1"/>
</dbReference>
<feature type="domain" description="OmpR/PhoB-type" evidence="7">
    <location>
        <begin position="139"/>
        <end position="236"/>
    </location>
</feature>
<dbReference type="PROSITE" id="PS51755">
    <property type="entry name" value="OMPR_PHOB"/>
    <property type="match status" value="1"/>
</dbReference>